<evidence type="ECO:0000313" key="3">
    <source>
        <dbReference type="EMBL" id="KAK7248286.1"/>
    </source>
</evidence>
<gene>
    <name evidence="3" type="ORF">SO694_0034703</name>
</gene>
<feature type="region of interest" description="Disordered" evidence="2">
    <location>
        <begin position="1"/>
        <end position="22"/>
    </location>
</feature>
<evidence type="ECO:0000256" key="2">
    <source>
        <dbReference type="SAM" id="MobiDB-lite"/>
    </source>
</evidence>
<evidence type="ECO:0000313" key="4">
    <source>
        <dbReference type="Proteomes" id="UP001363151"/>
    </source>
</evidence>
<reference evidence="3 4" key="1">
    <citation type="submission" date="2024-03" db="EMBL/GenBank/DDBJ databases">
        <title>Aureococcus anophagefferens CCMP1851 and Kratosvirus quantuckense: Draft genome of a second virus-susceptible host strain in the model system.</title>
        <authorList>
            <person name="Chase E."/>
            <person name="Truchon A.R."/>
            <person name="Schepens W."/>
            <person name="Wilhelm S.W."/>
        </authorList>
    </citation>
    <scope>NUCLEOTIDE SEQUENCE [LARGE SCALE GENOMIC DNA]</scope>
    <source>
        <strain evidence="3 4">CCMP1851</strain>
    </source>
</reference>
<proteinExistence type="predicted"/>
<keyword evidence="1" id="KW-0175">Coiled coil</keyword>
<keyword evidence="4" id="KW-1185">Reference proteome</keyword>
<dbReference type="Proteomes" id="UP001363151">
    <property type="component" value="Unassembled WGS sequence"/>
</dbReference>
<feature type="compositionally biased region" description="Low complexity" evidence="2">
    <location>
        <begin position="8"/>
        <end position="18"/>
    </location>
</feature>
<feature type="non-terminal residue" evidence="3">
    <location>
        <position position="1116"/>
    </location>
</feature>
<accession>A0ABR1G4P7</accession>
<feature type="coiled-coil region" evidence="1">
    <location>
        <begin position="831"/>
        <end position="858"/>
    </location>
</feature>
<evidence type="ECO:0000256" key="1">
    <source>
        <dbReference type="SAM" id="Coils"/>
    </source>
</evidence>
<sequence>MSGRPKRAAAAQAKANLASGDYSSVVKQATQRSVGNEASSATKKRRAKVKLDCNQDDGAFLEEKVLEYLEEVARSSPQPEMQTATDIYNALNSKYNLTCSGYKKGEYEKNAKTKVGDLVLLTLAPRLKSLTESDPVAAAASPLRLIDITQQIKRAGRRPEVVAKKAVAVAGNAEEMEEARAQRVYDAIKVQRHTASAGVELDYRELGCRGQSITERELAGVTVSDALGWETIPPWLTVKPSRYTAAQRFRALRRVLVGFPGDKKLYFLFSDFSNPKVDFWFALDRDIALEAAAAPEFPELARVVVDYVFPSHVKTNLCTRGPDFGDLADLRCTTAVERSTRRVLTKESSIVRLAVEDMPAGYGLADYVVLRDDDAPLEHRVQPSEGLRLGIACEIRGGKLGVALAQLGDTYGEPLRQESQTRYRPDAAAAGHTFDALDGEMRDAKAWEREDASGYDIGQVFVAAALNVGRLDSISWAVRRDVFETLPSSFVASQYSPTLQIERAQQALLAPLIRFVTGCDYGPSAGDHECSLLGEAYDGEAAPFAGSPVPQMRKEVTHFEAKTRSEQVESRSDSADVEHGLARLPADPRHCDIVVGFDLGVHGSSSYQIDGKRTPFSIQNIAQTLDEINKLYEAMHACADDADREEAFWKFLKASVILKRVRMYLLSVSDATDKSFACRVDFSKGASQIKADVVEALANCLRRRDAWRAAPPGADELQRKGPRLRSEDYFKLVLHPDLPDDARVAASPPPPTSCLEPEPLNLDYREPPWLAAVARRDRAMEAHLAAKRARDLENAYALIADEGGRIRALADAGDPDAIHSVADGHFEEGLTAALQNECSRLRREADGFRRERDALAARLASQDALAATLPAKTLERALKPKLGDLSDLRLLGLIGKGSEVLHQSLRDQVGDDSLDLEFDEAAGFDLSGQSAAQISDLVLFSLKGLNTALRAPDAPTAAARRASASTGLEPTTSGGLLRCKLDCKRVYFGTELHFGAGLVITEQAINLEWKSQLTGGHCQVAIQARDIESMAYKTQDDADAGPIDLCGDDERADLSDGGRVVKFLALTLVKSASVGNAVSRECFDPSQNPGPHCHVVLDLAGSAASVFIDDVLGFLY</sequence>
<name>A0ABR1G4P7_AURAN</name>
<organism evidence="3 4">
    <name type="scientific">Aureococcus anophagefferens</name>
    <name type="common">Harmful bloom alga</name>
    <dbReference type="NCBI Taxonomy" id="44056"/>
    <lineage>
        <taxon>Eukaryota</taxon>
        <taxon>Sar</taxon>
        <taxon>Stramenopiles</taxon>
        <taxon>Ochrophyta</taxon>
        <taxon>Pelagophyceae</taxon>
        <taxon>Pelagomonadales</taxon>
        <taxon>Pelagomonadaceae</taxon>
        <taxon>Aureococcus</taxon>
    </lineage>
</organism>
<dbReference type="EMBL" id="JBBJCI010000113">
    <property type="protein sequence ID" value="KAK7248286.1"/>
    <property type="molecule type" value="Genomic_DNA"/>
</dbReference>
<protein>
    <submittedName>
        <fullName evidence="3">Uncharacterized protein</fullName>
    </submittedName>
</protein>
<comment type="caution">
    <text evidence="3">The sequence shown here is derived from an EMBL/GenBank/DDBJ whole genome shotgun (WGS) entry which is preliminary data.</text>
</comment>